<dbReference type="PANTHER" id="PTHR30417">
    <property type="entry name" value="N-ACETYLMURAMOYL-L-ALANINE AMIDASE AMID"/>
    <property type="match status" value="1"/>
</dbReference>
<organism evidence="6 7">
    <name type="scientific">Aquimarina addita</name>
    <dbReference type="NCBI Taxonomy" id="870485"/>
    <lineage>
        <taxon>Bacteria</taxon>
        <taxon>Pseudomonadati</taxon>
        <taxon>Bacteroidota</taxon>
        <taxon>Flavobacteriia</taxon>
        <taxon>Flavobacteriales</taxon>
        <taxon>Flavobacteriaceae</taxon>
        <taxon>Aquimarina</taxon>
    </lineage>
</organism>
<gene>
    <name evidence="6" type="ORF">GCM10022393_41860</name>
</gene>
<dbReference type="InterPro" id="IPR002502">
    <property type="entry name" value="Amidase_domain"/>
</dbReference>
<evidence type="ECO:0000256" key="4">
    <source>
        <dbReference type="ARBA" id="ARBA00023316"/>
    </source>
</evidence>
<dbReference type="RefSeq" id="WP_344930828.1">
    <property type="nucleotide sequence ID" value="NZ_BAABCW010000031.1"/>
</dbReference>
<protein>
    <recommendedName>
        <fullName evidence="2">N-acetylmuramoyl-L-alanine amidase</fullName>
        <ecNumber evidence="2">3.5.1.28</ecNumber>
    </recommendedName>
</protein>
<evidence type="ECO:0000256" key="3">
    <source>
        <dbReference type="ARBA" id="ARBA00022801"/>
    </source>
</evidence>
<feature type="domain" description="N-acetylmuramoyl-L-alanine amidase" evidence="5">
    <location>
        <begin position="64"/>
        <end position="206"/>
    </location>
</feature>
<keyword evidence="7" id="KW-1185">Reference proteome</keyword>
<evidence type="ECO:0000313" key="6">
    <source>
        <dbReference type="EMBL" id="GAA3522819.1"/>
    </source>
</evidence>
<dbReference type="InterPro" id="IPR036505">
    <property type="entry name" value="Amidase/PGRP_sf"/>
</dbReference>
<dbReference type="Gene3D" id="3.40.80.10">
    <property type="entry name" value="Peptidoglycan recognition protein-like"/>
    <property type="match status" value="1"/>
</dbReference>
<comment type="caution">
    <text evidence="6">The sequence shown here is derived from an EMBL/GenBank/DDBJ whole genome shotgun (WGS) entry which is preliminary data.</text>
</comment>
<dbReference type="Proteomes" id="UP001500459">
    <property type="component" value="Unassembled WGS sequence"/>
</dbReference>
<evidence type="ECO:0000259" key="5">
    <source>
        <dbReference type="Pfam" id="PF01510"/>
    </source>
</evidence>
<evidence type="ECO:0000256" key="2">
    <source>
        <dbReference type="ARBA" id="ARBA00011901"/>
    </source>
</evidence>
<dbReference type="InterPro" id="IPR051206">
    <property type="entry name" value="NAMLAA_amidase_2"/>
</dbReference>
<sequence>MKATSIPNHEKTFFKTGRDSDGKEFTLTKKAVPIKGSDQMMPYIHCRPKNGDASFYYHEKNTKTQIVLHFTVGYLKGDIAALSRNNVHISTPFVIARSGEIINLWSSAYWSYHLGKAAIGGNTNGSKRTIAIEMSNIGFLKRIGDKLVTVYSDNDVYCTINDTQLYTKLDMPYRGEYYFATYTAKQYKSLIGLLRYLTAEYNIPMEFLPENKRYDVVAEEELVNFKGITSHVNYRSSGKWDIGAAFDWKKIIEGLR</sequence>
<comment type="catalytic activity">
    <reaction evidence="1">
        <text>Hydrolyzes the link between N-acetylmuramoyl residues and L-amino acid residues in certain cell-wall glycopeptides.</text>
        <dbReference type="EC" id="3.5.1.28"/>
    </reaction>
</comment>
<dbReference type="SUPFAM" id="SSF55846">
    <property type="entry name" value="N-acetylmuramoyl-L-alanine amidase-like"/>
    <property type="match status" value="1"/>
</dbReference>
<evidence type="ECO:0000256" key="1">
    <source>
        <dbReference type="ARBA" id="ARBA00001561"/>
    </source>
</evidence>
<keyword evidence="4" id="KW-0961">Cell wall biogenesis/degradation</keyword>
<dbReference type="PANTHER" id="PTHR30417:SF1">
    <property type="entry name" value="N-ACETYLMURAMOYL-L-ALANINE AMIDASE AMID"/>
    <property type="match status" value="1"/>
</dbReference>
<dbReference type="EC" id="3.5.1.28" evidence="2"/>
<name>A0ABP6UX30_9FLAO</name>
<reference evidence="7" key="1">
    <citation type="journal article" date="2019" name="Int. J. Syst. Evol. Microbiol.">
        <title>The Global Catalogue of Microorganisms (GCM) 10K type strain sequencing project: providing services to taxonomists for standard genome sequencing and annotation.</title>
        <authorList>
            <consortium name="The Broad Institute Genomics Platform"/>
            <consortium name="The Broad Institute Genome Sequencing Center for Infectious Disease"/>
            <person name="Wu L."/>
            <person name="Ma J."/>
        </authorList>
    </citation>
    <scope>NUCLEOTIDE SEQUENCE [LARGE SCALE GENOMIC DNA]</scope>
    <source>
        <strain evidence="7">JCM 17106</strain>
    </source>
</reference>
<dbReference type="Pfam" id="PF01510">
    <property type="entry name" value="Amidase_2"/>
    <property type="match status" value="1"/>
</dbReference>
<dbReference type="EMBL" id="BAABCW010000031">
    <property type="protein sequence ID" value="GAA3522819.1"/>
    <property type="molecule type" value="Genomic_DNA"/>
</dbReference>
<keyword evidence="3" id="KW-0378">Hydrolase</keyword>
<evidence type="ECO:0000313" key="7">
    <source>
        <dbReference type="Proteomes" id="UP001500459"/>
    </source>
</evidence>
<proteinExistence type="predicted"/>
<accession>A0ABP6UX30</accession>